<keyword evidence="9" id="KW-1185">Reference proteome</keyword>
<dbReference type="PRINTS" id="PR00359">
    <property type="entry name" value="BP450"/>
</dbReference>
<accession>A0A7Z1AW22</accession>
<evidence type="ECO:0000256" key="3">
    <source>
        <dbReference type="ARBA" id="ARBA00022723"/>
    </source>
</evidence>
<dbReference type="Gene3D" id="1.10.630.10">
    <property type="entry name" value="Cytochrome P450"/>
    <property type="match status" value="1"/>
</dbReference>
<dbReference type="PANTHER" id="PTHR46696">
    <property type="entry name" value="P450, PUTATIVE (EUROFUNG)-RELATED"/>
    <property type="match status" value="1"/>
</dbReference>
<dbReference type="CDD" id="cd11029">
    <property type="entry name" value="CYP107-like"/>
    <property type="match status" value="1"/>
</dbReference>
<dbReference type="InterPro" id="IPR036396">
    <property type="entry name" value="Cyt_P450_sf"/>
</dbReference>
<organism evidence="8 9">
    <name type="scientific">Actinophytocola xinjiangensis</name>
    <dbReference type="NCBI Taxonomy" id="485602"/>
    <lineage>
        <taxon>Bacteria</taxon>
        <taxon>Bacillati</taxon>
        <taxon>Actinomycetota</taxon>
        <taxon>Actinomycetes</taxon>
        <taxon>Pseudonocardiales</taxon>
        <taxon>Pseudonocardiaceae</taxon>
    </lineage>
</organism>
<keyword evidence="5 7" id="KW-0408">Iron</keyword>
<keyword evidence="6 7" id="KW-0503">Monooxygenase</keyword>
<evidence type="ECO:0000256" key="2">
    <source>
        <dbReference type="ARBA" id="ARBA00022617"/>
    </source>
</evidence>
<evidence type="ECO:0000256" key="5">
    <source>
        <dbReference type="ARBA" id="ARBA00023004"/>
    </source>
</evidence>
<dbReference type="PROSITE" id="PS00086">
    <property type="entry name" value="CYTOCHROME_P450"/>
    <property type="match status" value="1"/>
</dbReference>
<evidence type="ECO:0000256" key="1">
    <source>
        <dbReference type="ARBA" id="ARBA00010617"/>
    </source>
</evidence>
<sequence length="415" mass="44803">MTTDVETSAAAGEFFQPHSEVFTPEFFRNPYPFYAMLRDNAPVIPVPVPPANVRVWVVSRYADVRAGFADPRLSSDYRTALPDFLAAGLAFGAGTVAERTMLNLDPPDHTRVRGLAAATFTSARISQWDAAIRATVGDLLDALPTGEPVDVMAHLAAPLSVRSICMVLGADPGDEADLRRWGDLVFTADPAELPQVPEAAARLLGYAEELVVRKRARPADDLLSALVAASDESGALSADELLATTIGLVVAGYESTIRLVGDLLVALLDHPDQLAALRAGRYTTADAVEETLRYDGPQSSSLWRFATEDLEIAGTTIPAHEPVLLLVGSAHRDGRHYPDPDTFDLGRADKRHLAFGHGIHHCLGAALARLESRILLESMLARYSRTTLAGARDEIPYKPSLVVRGPDVLPLVLHR</sequence>
<dbReference type="PANTHER" id="PTHR46696:SF1">
    <property type="entry name" value="CYTOCHROME P450 YJIB-RELATED"/>
    <property type="match status" value="1"/>
</dbReference>
<keyword evidence="4 7" id="KW-0560">Oxidoreductase</keyword>
<comment type="caution">
    <text evidence="8">The sequence shown here is derived from an EMBL/GenBank/DDBJ whole genome shotgun (WGS) entry which is preliminary data.</text>
</comment>
<evidence type="ECO:0008006" key="10">
    <source>
        <dbReference type="Google" id="ProtNLM"/>
    </source>
</evidence>
<evidence type="ECO:0000313" key="9">
    <source>
        <dbReference type="Proteomes" id="UP000185696"/>
    </source>
</evidence>
<reference evidence="8 9" key="1">
    <citation type="submission" date="2016-12" db="EMBL/GenBank/DDBJ databases">
        <title>The draft genome sequence of Actinophytocola xinjiangensis.</title>
        <authorList>
            <person name="Wang W."/>
            <person name="Yuan L."/>
        </authorList>
    </citation>
    <scope>NUCLEOTIDE SEQUENCE [LARGE SCALE GENOMIC DNA]</scope>
    <source>
        <strain evidence="8 9">CGMCC 4.4663</strain>
    </source>
</reference>
<dbReference type="FunFam" id="1.10.630.10:FF:000018">
    <property type="entry name" value="Cytochrome P450 monooxygenase"/>
    <property type="match status" value="1"/>
</dbReference>
<evidence type="ECO:0000256" key="6">
    <source>
        <dbReference type="ARBA" id="ARBA00023033"/>
    </source>
</evidence>
<keyword evidence="2 7" id="KW-0349">Heme</keyword>
<evidence type="ECO:0000256" key="7">
    <source>
        <dbReference type="RuleBase" id="RU000461"/>
    </source>
</evidence>
<dbReference type="RefSeq" id="WP_075137096.1">
    <property type="nucleotide sequence ID" value="NZ_MSIF01000024.1"/>
</dbReference>
<dbReference type="AlphaFoldDB" id="A0A7Z1AW22"/>
<dbReference type="Proteomes" id="UP000185696">
    <property type="component" value="Unassembled WGS sequence"/>
</dbReference>
<gene>
    <name evidence="8" type="ORF">BLA60_33695</name>
</gene>
<evidence type="ECO:0000256" key="4">
    <source>
        <dbReference type="ARBA" id="ARBA00023002"/>
    </source>
</evidence>
<evidence type="ECO:0000313" key="8">
    <source>
        <dbReference type="EMBL" id="OLF06006.1"/>
    </source>
</evidence>
<dbReference type="GO" id="GO:0004497">
    <property type="term" value="F:monooxygenase activity"/>
    <property type="evidence" value="ECO:0007669"/>
    <property type="project" value="UniProtKB-KW"/>
</dbReference>
<dbReference type="GO" id="GO:0016705">
    <property type="term" value="F:oxidoreductase activity, acting on paired donors, with incorporation or reduction of molecular oxygen"/>
    <property type="evidence" value="ECO:0007669"/>
    <property type="project" value="InterPro"/>
</dbReference>
<dbReference type="GO" id="GO:0020037">
    <property type="term" value="F:heme binding"/>
    <property type="evidence" value="ECO:0007669"/>
    <property type="project" value="InterPro"/>
</dbReference>
<dbReference type="EMBL" id="MSIF01000024">
    <property type="protein sequence ID" value="OLF06006.1"/>
    <property type="molecule type" value="Genomic_DNA"/>
</dbReference>
<comment type="similarity">
    <text evidence="1 7">Belongs to the cytochrome P450 family.</text>
</comment>
<dbReference type="OrthoDB" id="502624at2"/>
<dbReference type="GO" id="GO:0005506">
    <property type="term" value="F:iron ion binding"/>
    <property type="evidence" value="ECO:0007669"/>
    <property type="project" value="InterPro"/>
</dbReference>
<keyword evidence="3 7" id="KW-0479">Metal-binding</keyword>
<dbReference type="Pfam" id="PF00067">
    <property type="entry name" value="p450"/>
    <property type="match status" value="1"/>
</dbReference>
<protein>
    <recommendedName>
        <fullName evidence="10">Cytochrome P450</fullName>
    </recommendedName>
</protein>
<proteinExistence type="inferred from homology"/>
<dbReference type="SUPFAM" id="SSF48264">
    <property type="entry name" value="Cytochrome P450"/>
    <property type="match status" value="1"/>
</dbReference>
<dbReference type="InterPro" id="IPR001128">
    <property type="entry name" value="Cyt_P450"/>
</dbReference>
<dbReference type="InterPro" id="IPR002397">
    <property type="entry name" value="Cyt_P450_B"/>
</dbReference>
<name>A0A7Z1AW22_9PSEU</name>
<dbReference type="InterPro" id="IPR017972">
    <property type="entry name" value="Cyt_P450_CS"/>
</dbReference>